<dbReference type="SMART" id="SM00980">
    <property type="entry name" value="THAP"/>
    <property type="match status" value="1"/>
</dbReference>
<accession>A0A1D1W2S7</accession>
<evidence type="ECO:0000256" key="2">
    <source>
        <dbReference type="ARBA" id="ARBA00022771"/>
    </source>
</evidence>
<protein>
    <recommendedName>
        <fullName evidence="6">THAP-type domain-containing protein</fullName>
    </recommendedName>
</protein>
<keyword evidence="1" id="KW-0479">Metal-binding</keyword>
<organism evidence="7 8">
    <name type="scientific">Ramazzottius varieornatus</name>
    <name type="common">Water bear</name>
    <name type="synonym">Tardigrade</name>
    <dbReference type="NCBI Taxonomy" id="947166"/>
    <lineage>
        <taxon>Eukaryota</taxon>
        <taxon>Metazoa</taxon>
        <taxon>Ecdysozoa</taxon>
        <taxon>Tardigrada</taxon>
        <taxon>Eutardigrada</taxon>
        <taxon>Parachela</taxon>
        <taxon>Hypsibioidea</taxon>
        <taxon>Ramazzottiidae</taxon>
        <taxon>Ramazzottius</taxon>
    </lineage>
</organism>
<gene>
    <name evidence="7" type="primary">RvY_15395-1</name>
    <name evidence="7" type="synonym">RvY_15395.1</name>
    <name evidence="7" type="ORF">RvY_15395</name>
</gene>
<evidence type="ECO:0000256" key="5">
    <source>
        <dbReference type="PROSITE-ProRule" id="PRU00309"/>
    </source>
</evidence>
<sequence>MSGRKGRRCFVRGCITDNDGTATINLHASPMANAGVLQAWKDFCGVQPSIRFPISFSICHKHFAEDCVNPVTRRLLKHAIPTIRPLMNDYVSVPDTSPKTRVKRPRRIRETRKKLIEYPVLHKDVDPTLVRLSPTRNSFDEWHGFLDLHASLPTVKKPSDRWIALDLRGFKPHKVTFEYVDPDDPCHSLMSVAFLSSLNARVTTKKEDFFIDNTEVRSRKELEDLLETVERAHFLPCGCPVDHPANLKDIADLQDKLSRVELPSDLWVVNDLVANQAQILFLLVDDNGRPFKSVSYSVVLLPRVFVQGVRCMRQEPVAKCIHAVERVLKEVEGAQLCAEARDQLPAREDEHRSACCVLLPKEYDGEMWWGDSCPACHSATMNVTQKKSRRKFREDRWKAEKEREVEADKLLFGSIGAVEKLLNRMQNAEREAEPMDADEEVGAEAMGEHKEGNDELEFPVLGLPV</sequence>
<dbReference type="GO" id="GO:0003677">
    <property type="term" value="F:DNA binding"/>
    <property type="evidence" value="ECO:0007669"/>
    <property type="project" value="UniProtKB-UniRule"/>
</dbReference>
<evidence type="ECO:0000313" key="8">
    <source>
        <dbReference type="Proteomes" id="UP000186922"/>
    </source>
</evidence>
<evidence type="ECO:0000256" key="4">
    <source>
        <dbReference type="ARBA" id="ARBA00023125"/>
    </source>
</evidence>
<dbReference type="EMBL" id="BDGG01000012">
    <property type="protein sequence ID" value="GAV05229.1"/>
    <property type="molecule type" value="Genomic_DNA"/>
</dbReference>
<proteinExistence type="predicted"/>
<evidence type="ECO:0000313" key="7">
    <source>
        <dbReference type="EMBL" id="GAV05229.1"/>
    </source>
</evidence>
<dbReference type="PROSITE" id="PS50950">
    <property type="entry name" value="ZF_THAP"/>
    <property type="match status" value="1"/>
</dbReference>
<name>A0A1D1W2S7_RAMVA</name>
<evidence type="ECO:0000256" key="3">
    <source>
        <dbReference type="ARBA" id="ARBA00022833"/>
    </source>
</evidence>
<dbReference type="Pfam" id="PF05485">
    <property type="entry name" value="THAP"/>
    <property type="match status" value="1"/>
</dbReference>
<dbReference type="SUPFAM" id="SSF57716">
    <property type="entry name" value="Glucocorticoid receptor-like (DNA-binding domain)"/>
    <property type="match status" value="1"/>
</dbReference>
<evidence type="ECO:0000256" key="1">
    <source>
        <dbReference type="ARBA" id="ARBA00022723"/>
    </source>
</evidence>
<reference evidence="7 8" key="1">
    <citation type="journal article" date="2016" name="Nat. Commun.">
        <title>Extremotolerant tardigrade genome and improved radiotolerance of human cultured cells by tardigrade-unique protein.</title>
        <authorList>
            <person name="Hashimoto T."/>
            <person name="Horikawa D.D."/>
            <person name="Saito Y."/>
            <person name="Kuwahara H."/>
            <person name="Kozuka-Hata H."/>
            <person name="Shin-I T."/>
            <person name="Minakuchi Y."/>
            <person name="Ohishi K."/>
            <person name="Motoyama A."/>
            <person name="Aizu T."/>
            <person name="Enomoto A."/>
            <person name="Kondo K."/>
            <person name="Tanaka S."/>
            <person name="Hara Y."/>
            <person name="Koshikawa S."/>
            <person name="Sagara H."/>
            <person name="Miura T."/>
            <person name="Yokobori S."/>
            <person name="Miyagawa K."/>
            <person name="Suzuki Y."/>
            <person name="Kubo T."/>
            <person name="Oyama M."/>
            <person name="Kohara Y."/>
            <person name="Fujiyama A."/>
            <person name="Arakawa K."/>
            <person name="Katayama T."/>
            <person name="Toyoda A."/>
            <person name="Kunieda T."/>
        </authorList>
    </citation>
    <scope>NUCLEOTIDE SEQUENCE [LARGE SCALE GENOMIC DNA]</scope>
    <source>
        <strain evidence="7 8">YOKOZUNA-1</strain>
    </source>
</reference>
<keyword evidence="3" id="KW-0862">Zinc</keyword>
<dbReference type="GO" id="GO:0008270">
    <property type="term" value="F:zinc ion binding"/>
    <property type="evidence" value="ECO:0007669"/>
    <property type="project" value="UniProtKB-KW"/>
</dbReference>
<feature type="domain" description="THAP-type" evidence="6">
    <location>
        <begin position="1"/>
        <end position="84"/>
    </location>
</feature>
<keyword evidence="4 5" id="KW-0238">DNA-binding</keyword>
<keyword evidence="2 5" id="KW-0863">Zinc-finger</keyword>
<evidence type="ECO:0000259" key="6">
    <source>
        <dbReference type="PROSITE" id="PS50950"/>
    </source>
</evidence>
<dbReference type="Proteomes" id="UP000186922">
    <property type="component" value="Unassembled WGS sequence"/>
</dbReference>
<keyword evidence="8" id="KW-1185">Reference proteome</keyword>
<dbReference type="AlphaFoldDB" id="A0A1D1W2S7"/>
<dbReference type="InterPro" id="IPR006612">
    <property type="entry name" value="THAP_Znf"/>
</dbReference>
<dbReference type="SMART" id="SM00692">
    <property type="entry name" value="DM3"/>
    <property type="match status" value="1"/>
</dbReference>
<comment type="caution">
    <text evidence="7">The sequence shown here is derived from an EMBL/GenBank/DDBJ whole genome shotgun (WGS) entry which is preliminary data.</text>
</comment>